<reference evidence="3 4" key="1">
    <citation type="journal article" date="2020" name="Phytopathology">
        <title>Genome Sequence Resources of Colletotrichum truncatum, C. plurivorum, C. musicola, and C. sojae: Four Species Pathogenic to Soybean (Glycine max).</title>
        <authorList>
            <person name="Rogerio F."/>
            <person name="Boufleur T.R."/>
            <person name="Ciampi-Guillardi M."/>
            <person name="Sukno S.A."/>
            <person name="Thon M.R."/>
            <person name="Massola Junior N.S."/>
            <person name="Baroncelli R."/>
        </authorList>
    </citation>
    <scope>NUCLEOTIDE SEQUENCE [LARGE SCALE GENOMIC DNA]</scope>
    <source>
        <strain evidence="3 4">LFN0009</strain>
    </source>
</reference>
<feature type="domain" description="DUF8212" evidence="2">
    <location>
        <begin position="230"/>
        <end position="263"/>
    </location>
</feature>
<proteinExistence type="predicted"/>
<keyword evidence="4" id="KW-1185">Reference proteome</keyword>
<dbReference type="AlphaFoldDB" id="A0A8H6JCD1"/>
<dbReference type="InterPro" id="IPR010730">
    <property type="entry name" value="HET"/>
</dbReference>
<comment type="caution">
    <text evidence="3">The sequence shown here is derived from an EMBL/GenBank/DDBJ whole genome shotgun (WGS) entry which is preliminary data.</text>
</comment>
<evidence type="ECO:0000259" key="2">
    <source>
        <dbReference type="Pfam" id="PF26640"/>
    </source>
</evidence>
<gene>
    <name evidence="3" type="ORF">CSOJ01_06384</name>
</gene>
<dbReference type="Proteomes" id="UP000652219">
    <property type="component" value="Unassembled WGS sequence"/>
</dbReference>
<sequence>MKLLNCSTLKIEEFFGSLVPKSYAILSHRWEADEVTYQDVTNRPETLARRRGWAKIRETCRVALERGHDYAWVDTCCIDKTSSAELTEAINSMFKWYADAVVCFAFLSDMGTGQPFRESLWFTRGWTLQELVAPREILFFDRDWDLVGTRAQLCDVIQERTGVSEKILLHGSDSGPGPRSIRSLLSSIPVAVRMSWAAERMTTREEDRAYSLLGLFGVNMPMLYGEGSGAFMRLQEEIMKQTADLSLFAWTDISGESTDQESNEYRGILAISPDEFCGSGNLTLSRDVRYNPEVCPEYTMTNKGLRIITETSTEAADKNLQILGLGCHDSTDGLRQQVGIYLKGELDVFRRAKPQTLVKMKTKQLVSSRTIYVEKHVETEGAAEESAAQTTSVPGRTQTIRLKILSPTIEVKSAVPASMWDQQKFMFIPDGDGSFAGYIQLAQVSHQDQSNQNRLPGIVACGFDPEGQLWLCPGRRGVHEIYDAAMSGDMKRMQELGIKNRRVRFSETAVKMGGLEAVAVLRRGGFEISIRETTECTIM</sequence>
<protein>
    <submittedName>
        <fullName evidence="3">HET domain-containing protein</fullName>
    </submittedName>
</protein>
<organism evidence="3 4">
    <name type="scientific">Colletotrichum sojae</name>
    <dbReference type="NCBI Taxonomy" id="2175907"/>
    <lineage>
        <taxon>Eukaryota</taxon>
        <taxon>Fungi</taxon>
        <taxon>Dikarya</taxon>
        <taxon>Ascomycota</taxon>
        <taxon>Pezizomycotina</taxon>
        <taxon>Sordariomycetes</taxon>
        <taxon>Hypocreomycetidae</taxon>
        <taxon>Glomerellales</taxon>
        <taxon>Glomerellaceae</taxon>
        <taxon>Colletotrichum</taxon>
        <taxon>Colletotrichum orchidearum species complex</taxon>
    </lineage>
</organism>
<dbReference type="EMBL" id="WIGN01000088">
    <property type="protein sequence ID" value="KAF6810313.1"/>
    <property type="molecule type" value="Genomic_DNA"/>
</dbReference>
<name>A0A8H6JCD1_9PEZI</name>
<dbReference type="Pfam" id="PF06985">
    <property type="entry name" value="HET"/>
    <property type="match status" value="1"/>
</dbReference>
<dbReference type="InterPro" id="IPR058525">
    <property type="entry name" value="DUF8212"/>
</dbReference>
<evidence type="ECO:0000313" key="4">
    <source>
        <dbReference type="Proteomes" id="UP000652219"/>
    </source>
</evidence>
<feature type="domain" description="Heterokaryon incompatibility" evidence="1">
    <location>
        <begin position="23"/>
        <end position="110"/>
    </location>
</feature>
<evidence type="ECO:0000259" key="1">
    <source>
        <dbReference type="Pfam" id="PF06985"/>
    </source>
</evidence>
<evidence type="ECO:0000313" key="3">
    <source>
        <dbReference type="EMBL" id="KAF6810313.1"/>
    </source>
</evidence>
<dbReference type="Pfam" id="PF26640">
    <property type="entry name" value="DUF8212"/>
    <property type="match status" value="1"/>
</dbReference>
<dbReference type="PANTHER" id="PTHR10622">
    <property type="entry name" value="HET DOMAIN-CONTAINING PROTEIN"/>
    <property type="match status" value="1"/>
</dbReference>
<accession>A0A8H6JCD1</accession>
<dbReference type="PANTHER" id="PTHR10622:SF12">
    <property type="entry name" value="HET DOMAIN-CONTAINING PROTEIN"/>
    <property type="match status" value="1"/>
</dbReference>